<dbReference type="eggNOG" id="COG4842">
    <property type="taxonomic scope" value="Bacteria"/>
</dbReference>
<dbReference type="GeneID" id="43450156"/>
<dbReference type="Proteomes" id="UP000018763">
    <property type="component" value="Chromosome"/>
</dbReference>
<sequence length="94" mass="10546">MRYQVELDELLAFVGKLQTFSERAETIAARADSQVGQLHSSWSGDAATAHRSQHDEWMAAAKDMREAVTELRAAAHKAHHHYTEAARLNVEMLS</sequence>
<proteinExistence type="inferred from homology"/>
<protein>
    <recommendedName>
        <fullName evidence="1">ESAT-6-like protein</fullName>
    </recommendedName>
</protein>
<dbReference type="RefSeq" id="WP_019513043.1">
    <property type="nucleotide sequence ID" value="NC_023036.2"/>
</dbReference>
<keyword evidence="3" id="KW-1185">Reference proteome</keyword>
<name>V5XC06_MYCNE</name>
<gene>
    <name evidence="2" type="ORF">D174_11725</name>
</gene>
<reference evidence="2 3" key="1">
    <citation type="journal article" date="2014" name="Genome Announc.">
        <title>Complete Genome Sequence of Sterol-Transforming Mycobacterium neoaurum Strain VKM Ac-1815D.</title>
        <authorList>
            <person name="Shtratnikova V.Y."/>
            <person name="Bragin E.Y."/>
            <person name="Dovbnya D.V."/>
            <person name="Pekov Y.A."/>
            <person name="Schelkunov M.I."/>
            <person name="Strizhov N."/>
            <person name="Ivashina T.V."/>
            <person name="Ashapkin V.V."/>
            <person name="Donova M.V."/>
        </authorList>
    </citation>
    <scope>NUCLEOTIDE SEQUENCE [LARGE SCALE GENOMIC DNA]</scope>
    <source>
        <strain evidence="2 3">VKM Ac-1815D</strain>
    </source>
</reference>
<dbReference type="KEGG" id="mne:D174_11725"/>
<dbReference type="HOGENOM" id="CLU_151185_4_1_11"/>
<dbReference type="Pfam" id="PF06013">
    <property type="entry name" value="WXG100"/>
    <property type="match status" value="1"/>
</dbReference>
<dbReference type="AlphaFoldDB" id="V5XC06"/>
<organism evidence="2 3">
    <name type="scientific">Mycolicibacterium neoaurum VKM Ac-1815D</name>
    <dbReference type="NCBI Taxonomy" id="700508"/>
    <lineage>
        <taxon>Bacteria</taxon>
        <taxon>Bacillati</taxon>
        <taxon>Actinomycetota</taxon>
        <taxon>Actinomycetes</taxon>
        <taxon>Mycobacteriales</taxon>
        <taxon>Mycobacteriaceae</taxon>
        <taxon>Mycolicibacterium</taxon>
    </lineage>
</organism>
<dbReference type="EMBL" id="CP006936">
    <property type="protein sequence ID" value="AHC25216.1"/>
    <property type="molecule type" value="Genomic_DNA"/>
</dbReference>
<comment type="similarity">
    <text evidence="1">Belongs to the WXG100 family.</text>
</comment>
<dbReference type="InterPro" id="IPR036689">
    <property type="entry name" value="ESAT-6-like_sf"/>
</dbReference>
<dbReference type="InterPro" id="IPR010310">
    <property type="entry name" value="T7SS_ESAT-6-like"/>
</dbReference>
<evidence type="ECO:0000313" key="3">
    <source>
        <dbReference type="Proteomes" id="UP000018763"/>
    </source>
</evidence>
<evidence type="ECO:0000256" key="1">
    <source>
        <dbReference type="RuleBase" id="RU362001"/>
    </source>
</evidence>
<dbReference type="SUPFAM" id="SSF140453">
    <property type="entry name" value="EsxAB dimer-like"/>
    <property type="match status" value="1"/>
</dbReference>
<accession>V5XC06</accession>
<dbReference type="NCBIfam" id="TIGR03930">
    <property type="entry name" value="WXG100_ESAT6"/>
    <property type="match status" value="1"/>
</dbReference>
<dbReference type="Gene3D" id="1.10.287.1060">
    <property type="entry name" value="ESAT-6-like"/>
    <property type="match status" value="1"/>
</dbReference>
<evidence type="ECO:0000313" key="2">
    <source>
        <dbReference type="EMBL" id="AHC25216.1"/>
    </source>
</evidence>